<dbReference type="OrthoDB" id="3930934at2"/>
<evidence type="ECO:0000256" key="1">
    <source>
        <dbReference type="ARBA" id="ARBA00010088"/>
    </source>
</evidence>
<evidence type="ECO:0000259" key="6">
    <source>
        <dbReference type="Pfam" id="PF00561"/>
    </source>
</evidence>
<dbReference type="RefSeq" id="WP_144433722.1">
    <property type="nucleotide sequence ID" value="NZ_CP011502.1"/>
</dbReference>
<evidence type="ECO:0000256" key="5">
    <source>
        <dbReference type="SAM" id="SignalP"/>
    </source>
</evidence>
<name>A0A0U4B9W4_9ACTN</name>
<feature type="compositionally biased region" description="Polar residues" evidence="4">
    <location>
        <begin position="517"/>
        <end position="535"/>
    </location>
</feature>
<sequence length="541" mass="58885">MKKWMSGALAIVSVGALTLALPATAEAAPPSAAAQAPSVSWGSCASFGDSGPGLVRAGAQCARVKVPLDYAKPRGTKITIAISRVKHTVARSKYQGGVLVNPGGPGGSGLGLSRLGGAIPKNAGAAYDWIGFDPRGVGQSAPAVSCDPSYGGYDRPRYEPSTTEIRDAWFARTNAYTTACAEKNGPILDHLTTRDVAKDLDQIRIALGQKRINYYGFSYGTYLGQVYSSLFPSHVRRMIFDGTVDPRDVWYQGNLNQNEPFDKNVNRWFAWIARYDDVYHLGTTTRAVRNLFYDTQEKLYDEPVADADGNRLGGSEWNDSFLYAGYYQSTWTDLAQVFSDFVNQGDVASLKAAYLDASGYGDDNGYAVYLGVQCTDAAWPTSWEKWARDNWALDAIAPFETWANAWYNEPCRHWPAKAHQPVRVKGAKSTSVLMINETYDAATPYPGSIEVRKRYPGARLVAVSGGTTHSGSLGGNACTDNRIADYLLTGKLPRRVSGNRADVVCQPLPQPVPEQATARTQSATPAPSELRQQMQRDAIRP</sequence>
<evidence type="ECO:0000256" key="4">
    <source>
        <dbReference type="SAM" id="MobiDB-lite"/>
    </source>
</evidence>
<feature type="domain" description="AB hydrolase-1" evidence="6">
    <location>
        <begin position="98"/>
        <end position="283"/>
    </location>
</feature>
<keyword evidence="9" id="KW-1185">Reference proteome</keyword>
<evidence type="ECO:0000256" key="2">
    <source>
        <dbReference type="ARBA" id="ARBA00022729"/>
    </source>
</evidence>
<dbReference type="PANTHER" id="PTHR43248">
    <property type="entry name" value="2-SUCCINYL-6-HYDROXY-2,4-CYCLOHEXADIENE-1-CARBOXYLATE SYNTHASE"/>
    <property type="match status" value="1"/>
</dbReference>
<dbReference type="SUPFAM" id="SSF53474">
    <property type="entry name" value="alpha/beta-Hydrolases"/>
    <property type="match status" value="1"/>
</dbReference>
<dbReference type="InterPro" id="IPR000073">
    <property type="entry name" value="AB_hydrolase_1"/>
</dbReference>
<dbReference type="Gene3D" id="3.40.50.1820">
    <property type="entry name" value="alpha/beta hydrolase"/>
    <property type="match status" value="1"/>
</dbReference>
<dbReference type="InterPro" id="IPR013595">
    <property type="entry name" value="Pept_S33_TAP-like_C"/>
</dbReference>
<gene>
    <name evidence="8" type="ORF">AERYTH_07845</name>
</gene>
<evidence type="ECO:0000313" key="8">
    <source>
        <dbReference type="EMBL" id="ALX04612.1"/>
    </source>
</evidence>
<dbReference type="InterPro" id="IPR051601">
    <property type="entry name" value="Serine_prot/Carboxylest_S33"/>
</dbReference>
<keyword evidence="2 5" id="KW-0732">Signal</keyword>
<protein>
    <submittedName>
        <fullName evidence="8">Peptidase</fullName>
    </submittedName>
</protein>
<dbReference type="GO" id="GO:0016787">
    <property type="term" value="F:hydrolase activity"/>
    <property type="evidence" value="ECO:0007669"/>
    <property type="project" value="UniProtKB-KW"/>
</dbReference>
<dbReference type="Pfam" id="PF08386">
    <property type="entry name" value="Abhydrolase_4"/>
    <property type="match status" value="1"/>
</dbReference>
<dbReference type="AlphaFoldDB" id="A0A0U4B9W4"/>
<reference evidence="8 9" key="1">
    <citation type="journal article" date="1991" name="Int. J. Syst. Bacteriol.">
        <title>Description of the erythromycin-producing bacterium Arthrobacter sp. strain NRRL B-3381 as Aeromicrobium erythreum gen. nov., sp. nov.</title>
        <authorList>
            <person name="Miller E.S."/>
            <person name="Woese C.R."/>
            <person name="Brenner S."/>
        </authorList>
    </citation>
    <scope>NUCLEOTIDE SEQUENCE [LARGE SCALE GENOMIC DNA]</scope>
    <source>
        <strain evidence="8 9">AR18</strain>
    </source>
</reference>
<comment type="similarity">
    <text evidence="1">Belongs to the peptidase S33 family.</text>
</comment>
<dbReference type="PANTHER" id="PTHR43248:SF29">
    <property type="entry name" value="TRIPEPTIDYL AMINOPEPTIDASE"/>
    <property type="match status" value="1"/>
</dbReference>
<dbReference type="Pfam" id="PF00561">
    <property type="entry name" value="Abhydrolase_1"/>
    <property type="match status" value="1"/>
</dbReference>
<feature type="domain" description="Peptidase S33 tripeptidyl aminopeptidase-like C-terminal" evidence="7">
    <location>
        <begin position="402"/>
        <end position="495"/>
    </location>
</feature>
<evidence type="ECO:0000313" key="9">
    <source>
        <dbReference type="Proteomes" id="UP000067689"/>
    </source>
</evidence>
<keyword evidence="3" id="KW-0378">Hydrolase</keyword>
<dbReference type="KEGG" id="aer:AERYTH_07845"/>
<feature type="chain" id="PRO_5006847144" evidence="5">
    <location>
        <begin position="28"/>
        <end position="541"/>
    </location>
</feature>
<feature type="region of interest" description="Disordered" evidence="4">
    <location>
        <begin position="505"/>
        <end position="541"/>
    </location>
</feature>
<evidence type="ECO:0000256" key="3">
    <source>
        <dbReference type="ARBA" id="ARBA00022801"/>
    </source>
</evidence>
<accession>A0A0U4B9W4</accession>
<dbReference type="PATRIC" id="fig|2041.4.peg.1645"/>
<dbReference type="Proteomes" id="UP000067689">
    <property type="component" value="Chromosome"/>
</dbReference>
<organism evidence="8 9">
    <name type="scientific">Aeromicrobium erythreum</name>
    <dbReference type="NCBI Taxonomy" id="2041"/>
    <lineage>
        <taxon>Bacteria</taxon>
        <taxon>Bacillati</taxon>
        <taxon>Actinomycetota</taxon>
        <taxon>Actinomycetes</taxon>
        <taxon>Propionibacteriales</taxon>
        <taxon>Nocardioidaceae</taxon>
        <taxon>Aeromicrobium</taxon>
    </lineage>
</organism>
<dbReference type="InterPro" id="IPR029058">
    <property type="entry name" value="AB_hydrolase_fold"/>
</dbReference>
<proteinExistence type="inferred from homology"/>
<dbReference type="EMBL" id="CP011502">
    <property type="protein sequence ID" value="ALX04612.1"/>
    <property type="molecule type" value="Genomic_DNA"/>
</dbReference>
<evidence type="ECO:0000259" key="7">
    <source>
        <dbReference type="Pfam" id="PF08386"/>
    </source>
</evidence>
<feature type="signal peptide" evidence="5">
    <location>
        <begin position="1"/>
        <end position="27"/>
    </location>
</feature>
<dbReference type="STRING" id="2041.AERYTH_07845"/>